<organism evidence="7 8">
    <name type="scientific">Bemisia tabaci</name>
    <name type="common">Sweetpotato whitefly</name>
    <name type="synonym">Aleurodes tabaci</name>
    <dbReference type="NCBI Taxonomy" id="7038"/>
    <lineage>
        <taxon>Eukaryota</taxon>
        <taxon>Metazoa</taxon>
        <taxon>Ecdysozoa</taxon>
        <taxon>Arthropoda</taxon>
        <taxon>Hexapoda</taxon>
        <taxon>Insecta</taxon>
        <taxon>Pterygota</taxon>
        <taxon>Neoptera</taxon>
        <taxon>Paraneoptera</taxon>
        <taxon>Hemiptera</taxon>
        <taxon>Sternorrhyncha</taxon>
        <taxon>Aleyrodoidea</taxon>
        <taxon>Aleyrodidae</taxon>
        <taxon>Aleyrodinae</taxon>
        <taxon>Bemisia</taxon>
    </lineage>
</organism>
<feature type="region of interest" description="Disordered" evidence="4">
    <location>
        <begin position="62"/>
        <end position="81"/>
    </location>
</feature>
<dbReference type="GO" id="GO:0003352">
    <property type="term" value="P:regulation of cilium movement"/>
    <property type="evidence" value="ECO:0007669"/>
    <property type="project" value="TreeGrafter"/>
</dbReference>
<dbReference type="InterPro" id="IPR029440">
    <property type="entry name" value="DRC1_C"/>
</dbReference>
<keyword evidence="8" id="KW-1185">Reference proteome</keyword>
<evidence type="ECO:0000259" key="6">
    <source>
        <dbReference type="Pfam" id="PF14775"/>
    </source>
</evidence>
<feature type="domain" description="Dynein regulatory complex protein 1/2 N-terminal" evidence="5">
    <location>
        <begin position="110"/>
        <end position="208"/>
    </location>
</feature>
<protein>
    <recommendedName>
        <fullName evidence="9">Dynein regulatory complex protein 1</fullName>
    </recommendedName>
</protein>
<dbReference type="PANTHER" id="PTHR21625:SF1">
    <property type="entry name" value="DYNEIN REGULATORY COMPLEX PROTEIN 1"/>
    <property type="match status" value="1"/>
</dbReference>
<dbReference type="PANTHER" id="PTHR21625">
    <property type="entry name" value="NYD-SP28 PROTEIN"/>
    <property type="match status" value="1"/>
</dbReference>
<dbReference type="GO" id="GO:0005858">
    <property type="term" value="C:axonemal dynein complex"/>
    <property type="evidence" value="ECO:0007669"/>
    <property type="project" value="InterPro"/>
</dbReference>
<evidence type="ECO:0000256" key="1">
    <source>
        <dbReference type="ARBA" id="ARBA00009688"/>
    </source>
</evidence>
<dbReference type="Proteomes" id="UP001152759">
    <property type="component" value="Chromosome 4"/>
</dbReference>
<dbReference type="Pfam" id="PF14775">
    <property type="entry name" value="NYD-SP28_assoc"/>
    <property type="match status" value="1"/>
</dbReference>
<evidence type="ECO:0008006" key="9">
    <source>
        <dbReference type="Google" id="ProtNLM"/>
    </source>
</evidence>
<dbReference type="Pfam" id="PF14772">
    <property type="entry name" value="NYD-SP28"/>
    <property type="match status" value="1"/>
</dbReference>
<dbReference type="InterPro" id="IPR039750">
    <property type="entry name" value="DRC1/DRC2"/>
</dbReference>
<evidence type="ECO:0000256" key="4">
    <source>
        <dbReference type="SAM" id="MobiDB-lite"/>
    </source>
</evidence>
<feature type="domain" description="Dynein regulatory complex protein 1 C-terminal" evidence="6">
    <location>
        <begin position="693"/>
        <end position="751"/>
    </location>
</feature>
<feature type="coiled-coil region" evidence="3">
    <location>
        <begin position="121"/>
        <end position="148"/>
    </location>
</feature>
<reference evidence="7" key="1">
    <citation type="submission" date="2021-12" db="EMBL/GenBank/DDBJ databases">
        <authorList>
            <person name="King R."/>
        </authorList>
    </citation>
    <scope>NUCLEOTIDE SEQUENCE</scope>
</reference>
<gene>
    <name evidence="7" type="ORF">BEMITA_LOCUS8203</name>
</gene>
<evidence type="ECO:0000313" key="7">
    <source>
        <dbReference type="EMBL" id="CAH0389365.1"/>
    </source>
</evidence>
<evidence type="ECO:0000256" key="3">
    <source>
        <dbReference type="SAM" id="Coils"/>
    </source>
</evidence>
<dbReference type="EMBL" id="OU963865">
    <property type="protein sequence ID" value="CAH0389365.1"/>
    <property type="molecule type" value="Genomic_DNA"/>
</dbReference>
<name>A0A9P0F5Y4_BEMTA</name>
<feature type="coiled-coil region" evidence="3">
    <location>
        <begin position="342"/>
        <end position="369"/>
    </location>
</feature>
<dbReference type="InterPro" id="IPR039505">
    <property type="entry name" value="DRC1/2_N"/>
</dbReference>
<evidence type="ECO:0000313" key="8">
    <source>
        <dbReference type="Proteomes" id="UP001152759"/>
    </source>
</evidence>
<dbReference type="GO" id="GO:0070286">
    <property type="term" value="P:axonemal dynein complex assembly"/>
    <property type="evidence" value="ECO:0007669"/>
    <property type="project" value="InterPro"/>
</dbReference>
<dbReference type="GO" id="GO:0060285">
    <property type="term" value="P:cilium-dependent cell motility"/>
    <property type="evidence" value="ECO:0007669"/>
    <property type="project" value="TreeGrafter"/>
</dbReference>
<dbReference type="AlphaFoldDB" id="A0A9P0F5Y4"/>
<comment type="similarity">
    <text evidence="1">Belongs to the DRC1 family.</text>
</comment>
<accession>A0A9P0F5Y4</accession>
<proteinExistence type="inferred from homology"/>
<feature type="compositionally biased region" description="Basic and acidic residues" evidence="4">
    <location>
        <begin position="72"/>
        <end position="81"/>
    </location>
</feature>
<evidence type="ECO:0000256" key="2">
    <source>
        <dbReference type="ARBA" id="ARBA00023054"/>
    </source>
</evidence>
<sequence length="791" mass="91968">MQRLSVASVIANSRADESAPASPSVTSVQDVVTDIQRRKSGATARTLARRLRIEKRALIGKRRRDAGGSDSNDEKEKSLLERQLDGSSSILNLLIEDGKELINNVSVGNNVREQRRNNEHSEAHSRRMQALEEEARLAEEKFQEINSKWRIIESFNDPLDINNASQVQREKCEELINQKNTIIAMLKKELEYEDFRFTADQEVQLNDVSILVERIDNQINIMRRAYKNQLILIESAIDTERFESMERNRKQWELLNKENEKGEVSYIETRLEKIEEHETSMIITTIEYEEKCRQLKMSLESDIQVMQQKLEELKTKCLLNSEKLNYDYHILRKRDEENISIKAQQKRKINKLQEEITNLYQTLKDLTYLSEEEILKVNGESSSLQSNIENAIKKMNHFLYMNNKKYTDLWKFNVMEAKQLMSEILSIDRSIHEQQLNCPWIPPDSSPLSDEFDVLAKKICGSQDARSDDCDIYSSAVNGFNAHQKKMAKLILEKLCDETGFLLDKNIENLLATYPPEKRILVKLETIFKMLGINSEEDIKALKRYFLPYAVCTDCSQRQMQFEAVNRKALVDKKKFQTSSLPNLCALTDDEKWKLLHPSERKAVSDSNLNCWSSEDKKVRLLDPAKEKPKSSCFDELHSFDLEPANVLKGLTDFIQHFHANKTTSTNYFEDDAFFYDQSSFKMTSLPPDDVKKYWEQVQSIFAKDREQLWNALTVGLSKYFKILKDRQKVRSEIHILEKENKELKKLLGKHLGQSKVKTAPSKSCFPPLQEPRAKSATIINYTLFEEFTNL</sequence>
<keyword evidence="2 3" id="KW-0175">Coiled coil</keyword>
<evidence type="ECO:0000259" key="5">
    <source>
        <dbReference type="Pfam" id="PF14772"/>
    </source>
</evidence>